<evidence type="ECO:0008006" key="3">
    <source>
        <dbReference type="Google" id="ProtNLM"/>
    </source>
</evidence>
<accession>A0A8J5NK24</accession>
<protein>
    <recommendedName>
        <fullName evidence="3">SnoaL-like domain-containing protein</fullName>
    </recommendedName>
</protein>
<gene>
    <name evidence="1" type="ORF">Forpe1208_v014730</name>
</gene>
<evidence type="ECO:0000313" key="1">
    <source>
        <dbReference type="EMBL" id="KAG7404698.1"/>
    </source>
</evidence>
<proteinExistence type="predicted"/>
<dbReference type="AlphaFoldDB" id="A0A8J5NK24"/>
<reference evidence="1" key="1">
    <citation type="submission" date="2021-04" db="EMBL/GenBank/DDBJ databases">
        <title>First draft genome resource for Brassicaceae pathogens Fusarium oxysporum f. sp. raphani and Fusarium oxysporum f. sp. rapae.</title>
        <authorList>
            <person name="Asai S."/>
        </authorList>
    </citation>
    <scope>NUCLEOTIDE SEQUENCE</scope>
    <source>
        <strain evidence="1">Tf1208</strain>
    </source>
</reference>
<evidence type="ECO:0000313" key="2">
    <source>
        <dbReference type="Proteomes" id="UP000694050"/>
    </source>
</evidence>
<sequence>MTYTPSHVDWTSSLDKYEKGFESIFIGEPETTRADLEGLFTQDYTSIVDGRRIDFPEFVKHIKHLRHITTAIKVQVTHFLREGNQLAERHFVTAEFSNKPPSKYEVFLFATVDESGRIERLVETLRQMDGLEEHKDLGSARA</sequence>
<dbReference type="EMBL" id="JAELUQ010000012">
    <property type="protein sequence ID" value="KAG7404698.1"/>
    <property type="molecule type" value="Genomic_DNA"/>
</dbReference>
<comment type="caution">
    <text evidence="1">The sequence shown here is derived from an EMBL/GenBank/DDBJ whole genome shotgun (WGS) entry which is preliminary data.</text>
</comment>
<organism evidence="1 2">
    <name type="scientific">Fusarium oxysporum f. sp. rapae</name>
    <dbReference type="NCBI Taxonomy" id="485398"/>
    <lineage>
        <taxon>Eukaryota</taxon>
        <taxon>Fungi</taxon>
        <taxon>Dikarya</taxon>
        <taxon>Ascomycota</taxon>
        <taxon>Pezizomycotina</taxon>
        <taxon>Sordariomycetes</taxon>
        <taxon>Hypocreomycetidae</taxon>
        <taxon>Hypocreales</taxon>
        <taxon>Nectriaceae</taxon>
        <taxon>Fusarium</taxon>
        <taxon>Fusarium oxysporum species complex</taxon>
    </lineage>
</organism>
<dbReference type="Proteomes" id="UP000694050">
    <property type="component" value="Unassembled WGS sequence"/>
</dbReference>
<name>A0A8J5NK24_FUSOX</name>